<sequence length="350" mass="38467">MHPGAVSRRKTVKLWCDMFRSTSKRRTMSTGTLVVSGRMLSPVYQEAKAIAQKIRDVASDQQKVQIVDVLDIDWDIELHQVTLRYGAHIVGHCPDVFICHSSLGWVGGTTADLLQWAAPRFDLGPTEGTPDFEALAKESLSLYCKKNSKVATRQHSGCHMFKDVTGKPIRLHDSFSNSFILSCRGHVITSACCARENSGRLRMAYLFITRAAQFIESSKGLGFKAEVRRSVSKQCGSSTGLGDAAIDIATGNGDGGESAFGSFFEDECFAIKHDRPGILSMANEGRPHSNGSQFFITLRDLEYLDCKKVAFGRVISGLDIVRRIGKSSTLNERPTQPIIVSDCGVYVPDH</sequence>
<gene>
    <name evidence="2" type="ORF">PBRA_001554</name>
</gene>
<dbReference type="Gene3D" id="2.40.100.10">
    <property type="entry name" value="Cyclophilin-like"/>
    <property type="match status" value="1"/>
</dbReference>
<dbReference type="InterPro" id="IPR002130">
    <property type="entry name" value="Cyclophilin-type_PPIase_dom"/>
</dbReference>
<dbReference type="PROSITE" id="PS50072">
    <property type="entry name" value="CSA_PPIASE_2"/>
    <property type="match status" value="1"/>
</dbReference>
<evidence type="ECO:0000313" key="3">
    <source>
        <dbReference type="Proteomes" id="UP000039324"/>
    </source>
</evidence>
<protein>
    <recommendedName>
        <fullName evidence="1">PPIase cyclophilin-type domain-containing protein</fullName>
    </recommendedName>
</protein>
<evidence type="ECO:0000313" key="2">
    <source>
        <dbReference type="EMBL" id="CEP00500.1"/>
    </source>
</evidence>
<reference evidence="2 3" key="1">
    <citation type="submission" date="2015-02" db="EMBL/GenBank/DDBJ databases">
        <authorList>
            <person name="Chooi Y.-H."/>
        </authorList>
    </citation>
    <scope>NUCLEOTIDE SEQUENCE [LARGE SCALE GENOMIC DNA]</scope>
    <source>
        <strain evidence="2">E3</strain>
    </source>
</reference>
<dbReference type="Proteomes" id="UP000039324">
    <property type="component" value="Unassembled WGS sequence"/>
</dbReference>
<dbReference type="InterPro" id="IPR029000">
    <property type="entry name" value="Cyclophilin-like_dom_sf"/>
</dbReference>
<dbReference type="AlphaFoldDB" id="A0A0G4IYU1"/>
<dbReference type="SUPFAM" id="SSF50891">
    <property type="entry name" value="Cyclophilin-like"/>
    <property type="match status" value="1"/>
</dbReference>
<keyword evidence="3" id="KW-1185">Reference proteome</keyword>
<dbReference type="PRINTS" id="PR00153">
    <property type="entry name" value="CSAPPISMRASE"/>
</dbReference>
<dbReference type="PANTHER" id="PTHR11071">
    <property type="entry name" value="PEPTIDYL-PROLYL CIS-TRANS ISOMERASE"/>
    <property type="match status" value="1"/>
</dbReference>
<dbReference type="GO" id="GO:0005737">
    <property type="term" value="C:cytoplasm"/>
    <property type="evidence" value="ECO:0007669"/>
    <property type="project" value="TreeGrafter"/>
</dbReference>
<dbReference type="OrthoDB" id="408413at2759"/>
<proteinExistence type="predicted"/>
<organism evidence="2 3">
    <name type="scientific">Plasmodiophora brassicae</name>
    <name type="common">Clubroot disease agent</name>
    <dbReference type="NCBI Taxonomy" id="37360"/>
    <lineage>
        <taxon>Eukaryota</taxon>
        <taxon>Sar</taxon>
        <taxon>Rhizaria</taxon>
        <taxon>Endomyxa</taxon>
        <taxon>Phytomyxea</taxon>
        <taxon>Plasmodiophorida</taxon>
        <taxon>Plasmodiophoridae</taxon>
        <taxon>Plasmodiophora</taxon>
    </lineage>
</organism>
<name>A0A0G4IYU1_PLABS</name>
<dbReference type="EMBL" id="CDSF01000101">
    <property type="protein sequence ID" value="CEP00500.1"/>
    <property type="molecule type" value="Genomic_DNA"/>
</dbReference>
<dbReference type="PANTHER" id="PTHR11071:SF561">
    <property type="entry name" value="PEPTIDYL-PROLYL CIS-TRANS ISOMERASE D-RELATED"/>
    <property type="match status" value="1"/>
</dbReference>
<evidence type="ECO:0000259" key="1">
    <source>
        <dbReference type="PROSITE" id="PS50072"/>
    </source>
</evidence>
<dbReference type="GO" id="GO:0003755">
    <property type="term" value="F:peptidyl-prolyl cis-trans isomerase activity"/>
    <property type="evidence" value="ECO:0007669"/>
    <property type="project" value="InterPro"/>
</dbReference>
<dbReference type="Pfam" id="PF00160">
    <property type="entry name" value="Pro_isomerase"/>
    <property type="match status" value="1"/>
</dbReference>
<dbReference type="STRING" id="37360.A0A0G4IYU1"/>
<feature type="domain" description="PPIase cyclophilin-type" evidence="1">
    <location>
        <begin position="207"/>
        <end position="345"/>
    </location>
</feature>
<accession>A0A0G4IYU1</accession>